<gene>
    <name evidence="1" type="ORF">NBNHMHLL_00011</name>
</gene>
<proteinExistence type="predicted"/>
<protein>
    <recommendedName>
        <fullName evidence="2">CopG antitoxin of type II toxin-antitoxin system</fullName>
    </recommendedName>
</protein>
<dbReference type="EMBL" id="MT631514">
    <property type="protein sequence ID" value="QNO52579.1"/>
    <property type="molecule type" value="Genomic_DNA"/>
</dbReference>
<dbReference type="AlphaFoldDB" id="A0A7G9YX45"/>
<dbReference type="Pfam" id="PF12441">
    <property type="entry name" value="CopG_antitoxin"/>
    <property type="match status" value="1"/>
</dbReference>
<name>A0A7G9YX45_9EURY</name>
<accession>A0A7G9YX45</accession>
<evidence type="ECO:0008006" key="2">
    <source>
        <dbReference type="Google" id="ProtNLM"/>
    </source>
</evidence>
<dbReference type="InterPro" id="IPR022148">
    <property type="entry name" value="CopG_antitoxin"/>
</dbReference>
<reference evidence="1" key="1">
    <citation type="submission" date="2020-06" db="EMBL/GenBank/DDBJ databases">
        <title>Unique genomic features of the anaerobic methanotrophic archaea.</title>
        <authorList>
            <person name="Chadwick G.L."/>
            <person name="Skennerton C.T."/>
            <person name="Laso-Perez R."/>
            <person name="Leu A.O."/>
            <person name="Speth D.R."/>
            <person name="Yu H."/>
            <person name="Morgan-Lang C."/>
            <person name="Hatzenpichler R."/>
            <person name="Goudeau D."/>
            <person name="Malmstrom R."/>
            <person name="Brazelton W.J."/>
            <person name="Woyke T."/>
            <person name="Hallam S.J."/>
            <person name="Tyson G.W."/>
            <person name="Wegener G."/>
            <person name="Boetius A."/>
            <person name="Orphan V."/>
        </authorList>
    </citation>
    <scope>NUCLEOTIDE SEQUENCE</scope>
</reference>
<organism evidence="1">
    <name type="scientific">Candidatus Methanophagaceae archaeon ANME-1 ERB6</name>
    <dbReference type="NCBI Taxonomy" id="2759912"/>
    <lineage>
        <taxon>Archaea</taxon>
        <taxon>Methanobacteriati</taxon>
        <taxon>Methanobacteriota</taxon>
        <taxon>Stenosarchaea group</taxon>
        <taxon>Methanomicrobia</taxon>
        <taxon>Candidatus Methanophagales</taxon>
        <taxon>Candidatus Methanophagaceae</taxon>
    </lineage>
</organism>
<evidence type="ECO:0000313" key="1">
    <source>
        <dbReference type="EMBL" id="QNO52579.1"/>
    </source>
</evidence>
<sequence>MAKIPRFRTEEEIREFWDTHDSAAYFEDMEDDKVQVTMREKGVLVLPLGEGRLRSVREIALEEGVSSNLLLKNWIDEGIKRKMKVTRRV</sequence>